<feature type="domain" description="GST C-terminal" evidence="3">
    <location>
        <begin position="92"/>
        <end position="220"/>
    </location>
</feature>
<evidence type="ECO:0000259" key="3">
    <source>
        <dbReference type="PROSITE" id="PS50405"/>
    </source>
</evidence>
<evidence type="ECO:0000313" key="4">
    <source>
        <dbReference type="EMBL" id="SAL47915.1"/>
    </source>
</evidence>
<dbReference type="GO" id="GO:0004364">
    <property type="term" value="F:glutathione transferase activity"/>
    <property type="evidence" value="ECO:0007669"/>
    <property type="project" value="TreeGrafter"/>
</dbReference>
<dbReference type="PANTHER" id="PTHR42673:SF4">
    <property type="entry name" value="MALEYLACETOACETATE ISOMERASE"/>
    <property type="match status" value="1"/>
</dbReference>
<dbReference type="Gene3D" id="1.20.1050.10">
    <property type="match status" value="1"/>
</dbReference>
<dbReference type="GO" id="GO:0005737">
    <property type="term" value="C:cytoplasm"/>
    <property type="evidence" value="ECO:0007669"/>
    <property type="project" value="InterPro"/>
</dbReference>
<proteinExistence type="inferred from homology"/>
<dbReference type="AlphaFoldDB" id="A0A158HU93"/>
<evidence type="ECO:0000256" key="1">
    <source>
        <dbReference type="ARBA" id="ARBA00010007"/>
    </source>
</evidence>
<dbReference type="GO" id="GO:0006749">
    <property type="term" value="P:glutathione metabolic process"/>
    <property type="evidence" value="ECO:0007669"/>
    <property type="project" value="TreeGrafter"/>
</dbReference>
<dbReference type="SUPFAM" id="SSF47616">
    <property type="entry name" value="GST C-terminal domain-like"/>
    <property type="match status" value="1"/>
</dbReference>
<dbReference type="RefSeq" id="WP_060858086.1">
    <property type="nucleotide sequence ID" value="NZ_FCOC02000021.1"/>
</dbReference>
<organism evidence="4 5">
    <name type="scientific">Caballeronia sordidicola</name>
    <name type="common">Burkholderia sordidicola</name>
    <dbReference type="NCBI Taxonomy" id="196367"/>
    <lineage>
        <taxon>Bacteria</taxon>
        <taxon>Pseudomonadati</taxon>
        <taxon>Pseudomonadota</taxon>
        <taxon>Betaproteobacteria</taxon>
        <taxon>Burkholderiales</taxon>
        <taxon>Burkholderiaceae</taxon>
        <taxon>Caballeronia</taxon>
    </lineage>
</organism>
<name>A0A158HU93_CABSO</name>
<keyword evidence="4" id="KW-0413">Isomerase</keyword>
<dbReference type="InterPro" id="IPR010987">
    <property type="entry name" value="Glutathione-S-Trfase_C-like"/>
</dbReference>
<evidence type="ECO:0000313" key="5">
    <source>
        <dbReference type="Proteomes" id="UP000054893"/>
    </source>
</evidence>
<dbReference type="GO" id="GO:0006559">
    <property type="term" value="P:L-phenylalanine catabolic process"/>
    <property type="evidence" value="ECO:0007669"/>
    <property type="project" value="TreeGrafter"/>
</dbReference>
<dbReference type="EMBL" id="FCOC02000021">
    <property type="protein sequence ID" value="SAL47915.1"/>
    <property type="molecule type" value="Genomic_DNA"/>
</dbReference>
<dbReference type="OrthoDB" id="509852at2"/>
<dbReference type="NCBIfam" id="TIGR01262">
    <property type="entry name" value="maiA"/>
    <property type="match status" value="1"/>
</dbReference>
<dbReference type="SUPFAM" id="SSF52833">
    <property type="entry name" value="Thioredoxin-like"/>
    <property type="match status" value="1"/>
</dbReference>
<accession>A0A158HU93</accession>
<protein>
    <submittedName>
        <fullName evidence="4">Maleylacetoacetate isomerase</fullName>
    </submittedName>
</protein>
<reference evidence="4 5" key="1">
    <citation type="submission" date="2016-01" db="EMBL/GenBank/DDBJ databases">
        <authorList>
            <person name="Oliw E.H."/>
        </authorList>
    </citation>
    <scope>NUCLEOTIDE SEQUENCE [LARGE SCALE GENOMIC DNA]</scope>
    <source>
        <strain evidence="4">LMG 22029</strain>
    </source>
</reference>
<sequence>MPEQAQFELFAFWRSSAAFRVRVALNLKGLSAHEQNIDLDAGEQRSDAFLKVSPLGSIPALVQEGHEPLTQSLAILEFLDELQPSPPLLPNDLYGRARVRSIASMCAADTHPMVVPRVKKYLQTTGGFDDAAWRAWQIKWLGTGLAAIEARLAGSSETGVYCHGNQPTLADICLASIVAVTRVFKITVPDIPTIDRIMSVCDQHPAFMKADPKKQAGAPV</sequence>
<dbReference type="Pfam" id="PF02798">
    <property type="entry name" value="GST_N"/>
    <property type="match status" value="1"/>
</dbReference>
<dbReference type="SFLD" id="SFLDG00358">
    <property type="entry name" value="Main_(cytGST)"/>
    <property type="match status" value="1"/>
</dbReference>
<gene>
    <name evidence="4" type="ORF">AWB64_05038</name>
</gene>
<dbReference type="PROSITE" id="PS50404">
    <property type="entry name" value="GST_NTER"/>
    <property type="match status" value="1"/>
</dbReference>
<feature type="domain" description="GST N-terminal" evidence="2">
    <location>
        <begin position="5"/>
        <end position="87"/>
    </location>
</feature>
<dbReference type="InterPro" id="IPR040079">
    <property type="entry name" value="Glutathione_S-Trfase"/>
</dbReference>
<evidence type="ECO:0000259" key="2">
    <source>
        <dbReference type="PROSITE" id="PS50404"/>
    </source>
</evidence>
<dbReference type="InterPro" id="IPR036249">
    <property type="entry name" value="Thioredoxin-like_sf"/>
</dbReference>
<dbReference type="PROSITE" id="PS50405">
    <property type="entry name" value="GST_CTER"/>
    <property type="match status" value="1"/>
</dbReference>
<dbReference type="Gene3D" id="3.40.30.10">
    <property type="entry name" value="Glutaredoxin"/>
    <property type="match status" value="1"/>
</dbReference>
<dbReference type="InterPro" id="IPR004045">
    <property type="entry name" value="Glutathione_S-Trfase_N"/>
</dbReference>
<comment type="similarity">
    <text evidence="1">Belongs to the GST superfamily. Zeta family.</text>
</comment>
<dbReference type="Proteomes" id="UP000054893">
    <property type="component" value="Unassembled WGS sequence"/>
</dbReference>
<dbReference type="GO" id="GO:0016034">
    <property type="term" value="F:maleylacetoacetate isomerase activity"/>
    <property type="evidence" value="ECO:0007669"/>
    <property type="project" value="TreeGrafter"/>
</dbReference>
<dbReference type="InterPro" id="IPR036282">
    <property type="entry name" value="Glutathione-S-Trfase_C_sf"/>
</dbReference>
<dbReference type="InterPro" id="IPR005955">
    <property type="entry name" value="GST_Zeta"/>
</dbReference>
<dbReference type="PANTHER" id="PTHR42673">
    <property type="entry name" value="MALEYLACETOACETATE ISOMERASE"/>
    <property type="match status" value="1"/>
</dbReference>
<dbReference type="SFLD" id="SFLDS00019">
    <property type="entry name" value="Glutathione_Transferase_(cytos"/>
    <property type="match status" value="1"/>
</dbReference>